<evidence type="ECO:0000256" key="11">
    <source>
        <dbReference type="ARBA" id="ARBA00022989"/>
    </source>
</evidence>
<dbReference type="Gene3D" id="3.30.450.20">
    <property type="entry name" value="PAS domain"/>
    <property type="match status" value="2"/>
</dbReference>
<accession>A0AAU7JQQ1</accession>
<dbReference type="InterPro" id="IPR033463">
    <property type="entry name" value="sCache_3"/>
</dbReference>
<dbReference type="InterPro" id="IPR005467">
    <property type="entry name" value="His_kinase_dom"/>
</dbReference>
<dbReference type="Pfam" id="PF17203">
    <property type="entry name" value="sCache_3_2"/>
    <property type="match status" value="1"/>
</dbReference>
<evidence type="ECO:0000259" key="15">
    <source>
        <dbReference type="PROSITE" id="PS50109"/>
    </source>
</evidence>
<dbReference type="PRINTS" id="PR00344">
    <property type="entry name" value="BCTRLSENSOR"/>
</dbReference>
<dbReference type="SUPFAM" id="SSF55874">
    <property type="entry name" value="ATPase domain of HSP90 chaperone/DNA topoisomerase II/histidine kinase"/>
    <property type="match status" value="1"/>
</dbReference>
<feature type="domain" description="Histidine kinase" evidence="15">
    <location>
        <begin position="436"/>
        <end position="544"/>
    </location>
</feature>
<dbReference type="EMBL" id="CP157483">
    <property type="protein sequence ID" value="XBO42763.1"/>
    <property type="molecule type" value="Genomic_DNA"/>
</dbReference>
<evidence type="ECO:0000256" key="3">
    <source>
        <dbReference type="ARBA" id="ARBA00012438"/>
    </source>
</evidence>
<keyword evidence="8" id="KW-0547">Nucleotide-binding</keyword>
<dbReference type="PANTHER" id="PTHR43547">
    <property type="entry name" value="TWO-COMPONENT HISTIDINE KINASE"/>
    <property type="match status" value="1"/>
</dbReference>
<evidence type="ECO:0000256" key="6">
    <source>
        <dbReference type="ARBA" id="ARBA00022679"/>
    </source>
</evidence>
<keyword evidence="12" id="KW-0902">Two-component regulatory system</keyword>
<dbReference type="InterPro" id="IPR029151">
    <property type="entry name" value="Sensor-like_sf"/>
</dbReference>
<proteinExistence type="predicted"/>
<dbReference type="PROSITE" id="PS50112">
    <property type="entry name" value="PAS"/>
    <property type="match status" value="1"/>
</dbReference>
<dbReference type="InterPro" id="IPR004358">
    <property type="entry name" value="Sig_transdc_His_kin-like_C"/>
</dbReference>
<gene>
    <name evidence="17" type="ORF">ABEG17_14460</name>
</gene>
<dbReference type="CDD" id="cd00130">
    <property type="entry name" value="PAS"/>
    <property type="match status" value="1"/>
</dbReference>
<dbReference type="PROSITE" id="PS50109">
    <property type="entry name" value="HIS_KIN"/>
    <property type="match status" value="1"/>
</dbReference>
<evidence type="ECO:0000256" key="2">
    <source>
        <dbReference type="ARBA" id="ARBA00004651"/>
    </source>
</evidence>
<evidence type="ECO:0000256" key="9">
    <source>
        <dbReference type="ARBA" id="ARBA00022777"/>
    </source>
</evidence>
<dbReference type="PANTHER" id="PTHR43547:SF10">
    <property type="entry name" value="SENSOR HISTIDINE KINASE DCUS"/>
    <property type="match status" value="1"/>
</dbReference>
<name>A0AAU7JQQ1_9MICO</name>
<organism evidence="17">
    <name type="scientific">Pedococcus sp. KACC 23699</name>
    <dbReference type="NCBI Taxonomy" id="3149228"/>
    <lineage>
        <taxon>Bacteria</taxon>
        <taxon>Bacillati</taxon>
        <taxon>Actinomycetota</taxon>
        <taxon>Actinomycetes</taxon>
        <taxon>Micrococcales</taxon>
        <taxon>Intrasporangiaceae</taxon>
        <taxon>Pedococcus</taxon>
    </lineage>
</organism>
<dbReference type="EC" id="2.7.13.3" evidence="3"/>
<evidence type="ECO:0000256" key="1">
    <source>
        <dbReference type="ARBA" id="ARBA00000085"/>
    </source>
</evidence>
<evidence type="ECO:0000313" key="17">
    <source>
        <dbReference type="EMBL" id="XBO42763.1"/>
    </source>
</evidence>
<evidence type="ECO:0000259" key="16">
    <source>
        <dbReference type="PROSITE" id="PS50112"/>
    </source>
</evidence>
<dbReference type="InterPro" id="IPR013767">
    <property type="entry name" value="PAS_fold"/>
</dbReference>
<feature type="transmembrane region" description="Helical" evidence="14">
    <location>
        <begin position="182"/>
        <end position="204"/>
    </location>
</feature>
<sequence length="560" mass="58833">MALSHSRWASSPARWSVARQTFALQVLVALLVVGIGTGAAYTQARRAGTQEATARALAVARTVASSPDVVAAVQDGNRRGVLQPFAEDVRRRTATDFVVIMSPSGIRYSHPDTTLIGKKFVGHIEKARAGGTVVEDYTGSLGPSRRAVVPVRAGDAAGAPVVGLVAVGIRNAVVSQRLEGQLVALLAAGLAAALLTGLGTALVARRVRRQTHGLGEQQLREMVEYYDAVLHAVTEGLLLIDRDGRLRLANDEAVRLLGLDREAGAIGRRIDELDLSGPLIAALTDDTPRSDELHVTSARVLVLNTAPARWEGRVLGLVATLRDRTDLEHLTGELDSARGLTEALRSQAHESANRLHTIVSLIELGHPDRALAFATEELELSQLLTDRVVSGIEEPALSALLLGKAAEAGERGIDLRIDEEAVWPVDALPVRDVVTIVGNLLDNAFDAVTGQPGERQVRVDTHLEDGGPDGSELVLTVSDTGPGLAPGAVARAFERGVSTKDQGGEGRRGIGLALVAQVVSRLGGALSVDGGPGAVFTVRLPLPAEPTAASDVPATGRRHA</sequence>
<keyword evidence="10" id="KW-0067">ATP-binding</keyword>
<dbReference type="SMART" id="SM00387">
    <property type="entry name" value="HATPase_c"/>
    <property type="match status" value="1"/>
</dbReference>
<dbReference type="SUPFAM" id="SSF55890">
    <property type="entry name" value="Sporulation response regulatory protein Spo0B"/>
    <property type="match status" value="1"/>
</dbReference>
<keyword evidence="13 14" id="KW-0472">Membrane</keyword>
<evidence type="ECO:0000256" key="8">
    <source>
        <dbReference type="ARBA" id="ARBA00022741"/>
    </source>
</evidence>
<dbReference type="Gene3D" id="3.30.565.10">
    <property type="entry name" value="Histidine kinase-like ATPase, C-terminal domain"/>
    <property type="match status" value="1"/>
</dbReference>
<dbReference type="InterPro" id="IPR035965">
    <property type="entry name" value="PAS-like_dom_sf"/>
</dbReference>
<dbReference type="GO" id="GO:0000155">
    <property type="term" value="F:phosphorelay sensor kinase activity"/>
    <property type="evidence" value="ECO:0007669"/>
    <property type="project" value="InterPro"/>
</dbReference>
<dbReference type="InterPro" id="IPR000014">
    <property type="entry name" value="PAS"/>
</dbReference>
<evidence type="ECO:0000256" key="7">
    <source>
        <dbReference type="ARBA" id="ARBA00022692"/>
    </source>
</evidence>
<evidence type="ECO:0000256" key="13">
    <source>
        <dbReference type="ARBA" id="ARBA00023136"/>
    </source>
</evidence>
<evidence type="ECO:0000256" key="5">
    <source>
        <dbReference type="ARBA" id="ARBA00022553"/>
    </source>
</evidence>
<keyword evidence="7 14" id="KW-0812">Transmembrane</keyword>
<evidence type="ECO:0000256" key="14">
    <source>
        <dbReference type="SAM" id="Phobius"/>
    </source>
</evidence>
<comment type="catalytic activity">
    <reaction evidence="1">
        <text>ATP + protein L-histidine = ADP + protein N-phospho-L-histidine.</text>
        <dbReference type="EC" id="2.7.13.3"/>
    </reaction>
</comment>
<comment type="subcellular location">
    <subcellularLocation>
        <location evidence="2">Cell membrane</location>
        <topology evidence="2">Multi-pass membrane protein</topology>
    </subcellularLocation>
</comment>
<protein>
    <recommendedName>
        <fullName evidence="3">histidine kinase</fullName>
        <ecNumber evidence="3">2.7.13.3</ecNumber>
    </recommendedName>
</protein>
<keyword evidence="6 17" id="KW-0808">Transferase</keyword>
<evidence type="ECO:0000256" key="12">
    <source>
        <dbReference type="ARBA" id="ARBA00023012"/>
    </source>
</evidence>
<keyword evidence="9 17" id="KW-0418">Kinase</keyword>
<keyword evidence="4" id="KW-1003">Cell membrane</keyword>
<dbReference type="Pfam" id="PF02518">
    <property type="entry name" value="HATPase_c"/>
    <property type="match status" value="1"/>
</dbReference>
<dbReference type="GO" id="GO:0006355">
    <property type="term" value="P:regulation of DNA-templated transcription"/>
    <property type="evidence" value="ECO:0007669"/>
    <property type="project" value="InterPro"/>
</dbReference>
<dbReference type="SUPFAM" id="SSF103190">
    <property type="entry name" value="Sensory domain-like"/>
    <property type="match status" value="1"/>
</dbReference>
<dbReference type="InterPro" id="IPR036890">
    <property type="entry name" value="HATPase_C_sf"/>
</dbReference>
<dbReference type="AlphaFoldDB" id="A0AAU7JQQ1"/>
<dbReference type="GO" id="GO:0005886">
    <property type="term" value="C:plasma membrane"/>
    <property type="evidence" value="ECO:0007669"/>
    <property type="project" value="UniProtKB-SubCell"/>
</dbReference>
<evidence type="ECO:0000256" key="4">
    <source>
        <dbReference type="ARBA" id="ARBA00022475"/>
    </source>
</evidence>
<dbReference type="Pfam" id="PF00989">
    <property type="entry name" value="PAS"/>
    <property type="match status" value="1"/>
</dbReference>
<dbReference type="GO" id="GO:0005524">
    <property type="term" value="F:ATP binding"/>
    <property type="evidence" value="ECO:0007669"/>
    <property type="project" value="UniProtKB-KW"/>
</dbReference>
<keyword evidence="11 14" id="KW-1133">Transmembrane helix</keyword>
<evidence type="ECO:0000256" key="10">
    <source>
        <dbReference type="ARBA" id="ARBA00022840"/>
    </source>
</evidence>
<dbReference type="RefSeq" id="WP_406830182.1">
    <property type="nucleotide sequence ID" value="NZ_CP157483.1"/>
</dbReference>
<keyword evidence="5" id="KW-0597">Phosphoprotein</keyword>
<feature type="domain" description="PAS" evidence="16">
    <location>
        <begin position="215"/>
        <end position="262"/>
    </location>
</feature>
<dbReference type="InterPro" id="IPR003594">
    <property type="entry name" value="HATPase_dom"/>
</dbReference>
<reference evidence="17" key="1">
    <citation type="submission" date="2024-05" db="EMBL/GenBank/DDBJ databases">
        <authorList>
            <person name="Kim S."/>
            <person name="Heo J."/>
            <person name="Choi H."/>
            <person name="Choi Y."/>
            <person name="Kwon S.-W."/>
            <person name="Kim Y."/>
        </authorList>
    </citation>
    <scope>NUCLEOTIDE SEQUENCE</scope>
    <source>
        <strain evidence="17">KACC 23699</strain>
    </source>
</reference>
<dbReference type="SUPFAM" id="SSF55785">
    <property type="entry name" value="PYP-like sensor domain (PAS domain)"/>
    <property type="match status" value="1"/>
</dbReference>
<dbReference type="InterPro" id="IPR016120">
    <property type="entry name" value="Sig_transdc_His_kin_SpoOB"/>
</dbReference>